<evidence type="ECO:0000256" key="3">
    <source>
        <dbReference type="ARBA" id="ARBA00022989"/>
    </source>
</evidence>
<evidence type="ECO:0000256" key="2">
    <source>
        <dbReference type="ARBA" id="ARBA00022692"/>
    </source>
</evidence>
<protein>
    <submittedName>
        <fullName evidence="5">Phage holin</fullName>
    </submittedName>
</protein>
<keyword evidence="3" id="KW-1133">Transmembrane helix</keyword>
<dbReference type="Proteomes" id="UP000195208">
    <property type="component" value="Unassembled WGS sequence"/>
</dbReference>
<comment type="caution">
    <text evidence="5">The sequence shown here is derived from an EMBL/GenBank/DDBJ whole genome shotgun (WGS) entry which is preliminary data.</text>
</comment>
<accession>A0ABX3Z0P9</accession>
<reference evidence="5 6" key="1">
    <citation type="submission" date="2017-04" db="EMBL/GenBank/DDBJ databases">
        <title>Staphylococcus agnetis, a potential pathogen in the broiler production.</title>
        <authorList>
            <person name="Poulsen L."/>
        </authorList>
    </citation>
    <scope>NUCLEOTIDE SEQUENCE [LARGE SCALE GENOMIC DNA]</scope>
    <source>
        <strain evidence="5 6">723_310714_2_2_spleen</strain>
    </source>
</reference>
<dbReference type="EMBL" id="NEFX01000018">
    <property type="protein sequence ID" value="OTW30460.1"/>
    <property type="molecule type" value="Genomic_DNA"/>
</dbReference>
<evidence type="ECO:0000256" key="4">
    <source>
        <dbReference type="ARBA" id="ARBA00023136"/>
    </source>
</evidence>
<keyword evidence="6" id="KW-1185">Reference proteome</keyword>
<evidence type="ECO:0000256" key="1">
    <source>
        <dbReference type="ARBA" id="ARBA00004370"/>
    </source>
</evidence>
<organism evidence="5 6">
    <name type="scientific">Staphylococcus agnetis</name>
    <dbReference type="NCBI Taxonomy" id="985762"/>
    <lineage>
        <taxon>Bacteria</taxon>
        <taxon>Bacillati</taxon>
        <taxon>Bacillota</taxon>
        <taxon>Bacilli</taxon>
        <taxon>Bacillales</taxon>
        <taxon>Staphylococcaceae</taxon>
        <taxon>Staphylococcus</taxon>
    </lineage>
</organism>
<evidence type="ECO:0000313" key="5">
    <source>
        <dbReference type="EMBL" id="OTW30460.1"/>
    </source>
</evidence>
<gene>
    <name evidence="5" type="ORF">B9M88_09325</name>
</gene>
<proteinExistence type="predicted"/>
<evidence type="ECO:0000313" key="6">
    <source>
        <dbReference type="Proteomes" id="UP000195208"/>
    </source>
</evidence>
<comment type="subcellular location">
    <subcellularLocation>
        <location evidence="1">Membrane</location>
    </subcellularLocation>
</comment>
<keyword evidence="4" id="KW-0472">Membrane</keyword>
<keyword evidence="2" id="KW-0812">Transmembrane</keyword>
<dbReference type="RefSeq" id="WP_085622093.1">
    <property type="nucleotide sequence ID" value="NZ_NDYM01000002.1"/>
</dbReference>
<dbReference type="InterPro" id="IPR006479">
    <property type="entry name" value="Holin"/>
</dbReference>
<sequence length="106" mass="12132">MEKSMIIRTTLFIYAAVNQLLLTRGYSPLPFVEGDIERIINLVIGIYSSFEIWRKNNNYTPEAKRAQEKLNKYKAEAKYAKATGGTLSVIKDQPLGADIDIREENY</sequence>
<name>A0ABX3Z0P9_9STAP</name>
<dbReference type="NCBIfam" id="TIGR01592">
    <property type="entry name" value="holin_SPP1"/>
    <property type="match status" value="1"/>
</dbReference>
<dbReference type="Pfam" id="PF04688">
    <property type="entry name" value="Holin_SPP1"/>
    <property type="match status" value="1"/>
</dbReference>